<dbReference type="Gene3D" id="1.10.720.30">
    <property type="entry name" value="SAP domain"/>
    <property type="match status" value="1"/>
</dbReference>
<evidence type="ECO:0000259" key="3">
    <source>
        <dbReference type="PROSITE" id="PS50800"/>
    </source>
</evidence>
<feature type="region of interest" description="Disordered" evidence="1">
    <location>
        <begin position="68"/>
        <end position="105"/>
    </location>
</feature>
<evidence type="ECO:0000313" key="5">
    <source>
        <dbReference type="Proteomes" id="UP000664203"/>
    </source>
</evidence>
<reference evidence="4" key="1">
    <citation type="submission" date="2021-03" db="EMBL/GenBank/DDBJ databases">
        <authorList>
            <person name="Tagirdzhanova G."/>
        </authorList>
    </citation>
    <scope>NUCLEOTIDE SEQUENCE</scope>
</reference>
<dbReference type="Proteomes" id="UP000664203">
    <property type="component" value="Unassembled WGS sequence"/>
</dbReference>
<feature type="domain" description="SAP" evidence="3">
    <location>
        <begin position="7"/>
        <end position="41"/>
    </location>
</feature>
<organism evidence="4 5">
    <name type="scientific">Alectoria fallacina</name>
    <dbReference type="NCBI Taxonomy" id="1903189"/>
    <lineage>
        <taxon>Eukaryota</taxon>
        <taxon>Fungi</taxon>
        <taxon>Dikarya</taxon>
        <taxon>Ascomycota</taxon>
        <taxon>Pezizomycotina</taxon>
        <taxon>Lecanoromycetes</taxon>
        <taxon>OSLEUM clade</taxon>
        <taxon>Lecanoromycetidae</taxon>
        <taxon>Lecanorales</taxon>
        <taxon>Lecanorineae</taxon>
        <taxon>Parmeliaceae</taxon>
        <taxon>Alectoria</taxon>
    </lineage>
</organism>
<feature type="compositionally biased region" description="Basic and acidic residues" evidence="1">
    <location>
        <begin position="92"/>
        <end position="105"/>
    </location>
</feature>
<feature type="transmembrane region" description="Helical" evidence="2">
    <location>
        <begin position="122"/>
        <end position="143"/>
    </location>
</feature>
<dbReference type="Pfam" id="PF02037">
    <property type="entry name" value="SAP"/>
    <property type="match status" value="1"/>
</dbReference>
<keyword evidence="2" id="KW-0812">Transmembrane</keyword>
<evidence type="ECO:0000313" key="4">
    <source>
        <dbReference type="EMBL" id="CAF9937119.1"/>
    </source>
</evidence>
<keyword evidence="5" id="KW-1185">Reference proteome</keyword>
<evidence type="ECO:0000256" key="1">
    <source>
        <dbReference type="SAM" id="MobiDB-lite"/>
    </source>
</evidence>
<dbReference type="EMBL" id="CAJPDR010000461">
    <property type="protein sequence ID" value="CAF9937119.1"/>
    <property type="molecule type" value="Genomic_DNA"/>
</dbReference>
<dbReference type="PROSITE" id="PS50800">
    <property type="entry name" value="SAP"/>
    <property type="match status" value="1"/>
</dbReference>
<dbReference type="AlphaFoldDB" id="A0A8H3J064"/>
<proteinExistence type="predicted"/>
<protein>
    <recommendedName>
        <fullName evidence="3">SAP domain-containing protein</fullName>
    </recommendedName>
</protein>
<keyword evidence="2" id="KW-1133">Transmembrane helix</keyword>
<dbReference type="InterPro" id="IPR003034">
    <property type="entry name" value="SAP_dom"/>
</dbReference>
<dbReference type="OrthoDB" id="10588742at2759"/>
<gene>
    <name evidence="4" type="ORF">ALECFALPRED_007111</name>
</gene>
<name>A0A8H3J064_9LECA</name>
<evidence type="ECO:0000256" key="2">
    <source>
        <dbReference type="SAM" id="Phobius"/>
    </source>
</evidence>
<keyword evidence="2" id="KW-0472">Membrane</keyword>
<accession>A0A8H3J064</accession>
<dbReference type="InterPro" id="IPR036361">
    <property type="entry name" value="SAP_dom_sf"/>
</dbReference>
<comment type="caution">
    <text evidence="4">The sequence shown here is derived from an EMBL/GenBank/DDBJ whole genome shotgun (WGS) entry which is preliminary data.</text>
</comment>
<sequence length="160" mass="17804">MPSYQPFMAIRAVDLRHELASRGLPTEGLKKDLAFRLAISENPCPFHAVPHSTIALPSVASNQEVDLVTMDGSDIPTTEVKRRGPERSSPSRTDKSLPSSHERQHGDNAWSIRSLVQISTTFNNALLSILSIIFLSCTLWTYLSTVDKECLIMRVNNGRE</sequence>